<keyword evidence="2" id="KW-1185">Reference proteome</keyword>
<protein>
    <submittedName>
        <fullName evidence="1">Uncharacterized protein</fullName>
    </submittedName>
</protein>
<reference evidence="2" key="1">
    <citation type="submission" date="2021-01" db="EMBL/GenBank/DDBJ databases">
        <title>Caligus Genome Assembly.</title>
        <authorList>
            <person name="Gallardo-Escarate C."/>
        </authorList>
    </citation>
    <scope>NUCLEOTIDE SEQUENCE [LARGE SCALE GENOMIC DNA]</scope>
</reference>
<sequence length="51" mass="5823">IKECTTASKMAACQFKVNPLREALNTKNDAIIDQNRRITIRELVDEVNISF</sequence>
<organism evidence="1 2">
    <name type="scientific">Caligus rogercresseyi</name>
    <name type="common">Sea louse</name>
    <dbReference type="NCBI Taxonomy" id="217165"/>
    <lineage>
        <taxon>Eukaryota</taxon>
        <taxon>Metazoa</taxon>
        <taxon>Ecdysozoa</taxon>
        <taxon>Arthropoda</taxon>
        <taxon>Crustacea</taxon>
        <taxon>Multicrustacea</taxon>
        <taxon>Hexanauplia</taxon>
        <taxon>Copepoda</taxon>
        <taxon>Siphonostomatoida</taxon>
        <taxon>Caligidae</taxon>
        <taxon>Caligus</taxon>
    </lineage>
</organism>
<dbReference type="AlphaFoldDB" id="A0A7T8KDU3"/>
<gene>
    <name evidence="1" type="ORF">FKW44_006824</name>
</gene>
<feature type="non-terminal residue" evidence="1">
    <location>
        <position position="51"/>
    </location>
</feature>
<feature type="non-terminal residue" evidence="1">
    <location>
        <position position="1"/>
    </location>
</feature>
<proteinExistence type="predicted"/>
<accession>A0A7T8KDU3</accession>
<dbReference type="EMBL" id="CP045893">
    <property type="protein sequence ID" value="QQP54107.1"/>
    <property type="molecule type" value="Genomic_DNA"/>
</dbReference>
<evidence type="ECO:0000313" key="2">
    <source>
        <dbReference type="Proteomes" id="UP000595437"/>
    </source>
</evidence>
<name>A0A7T8KDU3_CALRO</name>
<dbReference type="Proteomes" id="UP000595437">
    <property type="component" value="Chromosome 4"/>
</dbReference>
<evidence type="ECO:0000313" key="1">
    <source>
        <dbReference type="EMBL" id="QQP54107.1"/>
    </source>
</evidence>